<dbReference type="STRING" id="71717.A0A4Y7SLX3"/>
<comment type="caution">
    <text evidence="2">The sequence shown here is derived from an EMBL/GenBank/DDBJ whole genome shotgun (WGS) entry which is preliminary data.</text>
</comment>
<dbReference type="OrthoDB" id="3265815at2759"/>
<accession>A0A4Y7SLX3</accession>
<dbReference type="Proteomes" id="UP000298030">
    <property type="component" value="Unassembled WGS sequence"/>
</dbReference>
<feature type="region of interest" description="Disordered" evidence="1">
    <location>
        <begin position="1"/>
        <end position="29"/>
    </location>
</feature>
<dbReference type="EMBL" id="QPFP01000084">
    <property type="protein sequence ID" value="TEB22887.1"/>
    <property type="molecule type" value="Genomic_DNA"/>
</dbReference>
<dbReference type="AlphaFoldDB" id="A0A4Y7SLX3"/>
<evidence type="ECO:0008006" key="4">
    <source>
        <dbReference type="Google" id="ProtNLM"/>
    </source>
</evidence>
<protein>
    <recommendedName>
        <fullName evidence="4">BTB domain-containing protein</fullName>
    </recommendedName>
</protein>
<gene>
    <name evidence="2" type="ORF">FA13DRAFT_1740546</name>
</gene>
<organism evidence="2 3">
    <name type="scientific">Coprinellus micaceus</name>
    <name type="common">Glistening ink-cap mushroom</name>
    <name type="synonym">Coprinus micaceus</name>
    <dbReference type="NCBI Taxonomy" id="71717"/>
    <lineage>
        <taxon>Eukaryota</taxon>
        <taxon>Fungi</taxon>
        <taxon>Dikarya</taxon>
        <taxon>Basidiomycota</taxon>
        <taxon>Agaricomycotina</taxon>
        <taxon>Agaricomycetes</taxon>
        <taxon>Agaricomycetidae</taxon>
        <taxon>Agaricales</taxon>
        <taxon>Agaricineae</taxon>
        <taxon>Psathyrellaceae</taxon>
        <taxon>Coprinellus</taxon>
    </lineage>
</organism>
<evidence type="ECO:0000256" key="1">
    <source>
        <dbReference type="SAM" id="MobiDB-lite"/>
    </source>
</evidence>
<evidence type="ECO:0000313" key="2">
    <source>
        <dbReference type="EMBL" id="TEB22887.1"/>
    </source>
</evidence>
<feature type="compositionally biased region" description="Polar residues" evidence="1">
    <location>
        <begin position="1"/>
        <end position="12"/>
    </location>
</feature>
<proteinExistence type="predicted"/>
<keyword evidence="3" id="KW-1185">Reference proteome</keyword>
<evidence type="ECO:0000313" key="3">
    <source>
        <dbReference type="Proteomes" id="UP000298030"/>
    </source>
</evidence>
<sequence length="350" mass="38587">MTPLNGGQQSWAARQARGMYPTPPESGDGFERSAFPMLLGLAHPPTPMSYQERHTSPSHIIGEVVTHTINSGEGAGTQILTVSTSFHPGSHTPESDLILRSSDAIHFFVHTDYINKASQSALPAFLSYSVPGVKDGIVSIPETGRVLNIILHAVYGTSVARNCPSCADLIEAVNKMPLYGLAPRNLIRPDTPLYTLLLTHAPLNPIAVYTTAAHHDIFELAKQTSSHLLAFPLNEIDDNTAALMGHVYLKRLFLLHMNRTDAARKVFLQPPAIHPITKKCNFEDQKKVKRAWALGSTYLAWELRADLSTHRIKSVFEPLVSELDCADCREMLSKRIREVLVAWAAVKCTI</sequence>
<name>A0A4Y7SLX3_COPMI</name>
<reference evidence="2 3" key="1">
    <citation type="journal article" date="2019" name="Nat. Ecol. Evol.">
        <title>Megaphylogeny resolves global patterns of mushroom evolution.</title>
        <authorList>
            <person name="Varga T."/>
            <person name="Krizsan K."/>
            <person name="Foldi C."/>
            <person name="Dima B."/>
            <person name="Sanchez-Garcia M."/>
            <person name="Sanchez-Ramirez S."/>
            <person name="Szollosi G.J."/>
            <person name="Szarkandi J.G."/>
            <person name="Papp V."/>
            <person name="Albert L."/>
            <person name="Andreopoulos W."/>
            <person name="Angelini C."/>
            <person name="Antonin V."/>
            <person name="Barry K.W."/>
            <person name="Bougher N.L."/>
            <person name="Buchanan P."/>
            <person name="Buyck B."/>
            <person name="Bense V."/>
            <person name="Catcheside P."/>
            <person name="Chovatia M."/>
            <person name="Cooper J."/>
            <person name="Damon W."/>
            <person name="Desjardin D."/>
            <person name="Finy P."/>
            <person name="Geml J."/>
            <person name="Haridas S."/>
            <person name="Hughes K."/>
            <person name="Justo A."/>
            <person name="Karasinski D."/>
            <person name="Kautmanova I."/>
            <person name="Kiss B."/>
            <person name="Kocsube S."/>
            <person name="Kotiranta H."/>
            <person name="LaButti K.M."/>
            <person name="Lechner B.E."/>
            <person name="Liimatainen K."/>
            <person name="Lipzen A."/>
            <person name="Lukacs Z."/>
            <person name="Mihaltcheva S."/>
            <person name="Morgado L.N."/>
            <person name="Niskanen T."/>
            <person name="Noordeloos M.E."/>
            <person name="Ohm R.A."/>
            <person name="Ortiz-Santana B."/>
            <person name="Ovrebo C."/>
            <person name="Racz N."/>
            <person name="Riley R."/>
            <person name="Savchenko A."/>
            <person name="Shiryaev A."/>
            <person name="Soop K."/>
            <person name="Spirin V."/>
            <person name="Szebenyi C."/>
            <person name="Tomsovsky M."/>
            <person name="Tulloss R.E."/>
            <person name="Uehling J."/>
            <person name="Grigoriev I.V."/>
            <person name="Vagvolgyi C."/>
            <person name="Papp T."/>
            <person name="Martin F.M."/>
            <person name="Miettinen O."/>
            <person name="Hibbett D.S."/>
            <person name="Nagy L.G."/>
        </authorList>
    </citation>
    <scope>NUCLEOTIDE SEQUENCE [LARGE SCALE GENOMIC DNA]</scope>
    <source>
        <strain evidence="2 3">FP101781</strain>
    </source>
</reference>